<dbReference type="RefSeq" id="WP_224960419.1">
    <property type="nucleotide sequence ID" value="NZ_BAAAYK010000038.1"/>
</dbReference>
<reference evidence="2" key="1">
    <citation type="journal article" date="2019" name="Int. J. Syst. Evol. Microbiol.">
        <title>The Global Catalogue of Microorganisms (GCM) 10K type strain sequencing project: providing services to taxonomists for standard genome sequencing and annotation.</title>
        <authorList>
            <consortium name="The Broad Institute Genomics Platform"/>
            <consortium name="The Broad Institute Genome Sequencing Center for Infectious Disease"/>
            <person name="Wu L."/>
            <person name="Ma J."/>
        </authorList>
    </citation>
    <scope>NUCLEOTIDE SEQUENCE [LARGE SCALE GENOMIC DNA]</scope>
    <source>
        <strain evidence="2">JCM 9687</strain>
    </source>
</reference>
<dbReference type="Proteomes" id="UP001500483">
    <property type="component" value="Unassembled WGS sequence"/>
</dbReference>
<sequence length="218" mass="23319">MTAALTAFPDREAAIVVEYAEKTGRYVIVRVIDEIRDWLGHPEVVMDIAQAWSPAAKAGLLHADDTIVEARTSISGNWSGPAATSYLTYLDHVSKVMLATGELFDEFSGKMLDIRQHITDAYKEAIGIIGNTGAEILSMTGGIVAGAKELLFGVADAVLEALANFLRLITSTAQNIVQIMTDFQRSGLELAQRAADLQIPEALPSVVADSGNWKAGSA</sequence>
<evidence type="ECO:0000313" key="2">
    <source>
        <dbReference type="Proteomes" id="UP001500483"/>
    </source>
</evidence>
<evidence type="ECO:0000313" key="1">
    <source>
        <dbReference type="EMBL" id="GAA3355773.1"/>
    </source>
</evidence>
<comment type="caution">
    <text evidence="1">The sequence shown here is derived from an EMBL/GenBank/DDBJ whole genome shotgun (WGS) entry which is preliminary data.</text>
</comment>
<dbReference type="EMBL" id="BAAAYK010000038">
    <property type="protein sequence ID" value="GAA3355773.1"/>
    <property type="molecule type" value="Genomic_DNA"/>
</dbReference>
<organism evidence="1 2">
    <name type="scientific">Saccharopolyspora gregorii</name>
    <dbReference type="NCBI Taxonomy" id="33914"/>
    <lineage>
        <taxon>Bacteria</taxon>
        <taxon>Bacillati</taxon>
        <taxon>Actinomycetota</taxon>
        <taxon>Actinomycetes</taxon>
        <taxon>Pseudonocardiales</taxon>
        <taxon>Pseudonocardiaceae</taxon>
        <taxon>Saccharopolyspora</taxon>
    </lineage>
</organism>
<gene>
    <name evidence="1" type="ORF">GCM10020366_17210</name>
</gene>
<keyword evidence="2" id="KW-1185">Reference proteome</keyword>
<evidence type="ECO:0008006" key="3">
    <source>
        <dbReference type="Google" id="ProtNLM"/>
    </source>
</evidence>
<accession>A0ABP6RQ97</accession>
<name>A0ABP6RQ97_9PSEU</name>
<protein>
    <recommendedName>
        <fullName evidence="3">WXG100 family type VII secretion target</fullName>
    </recommendedName>
</protein>
<proteinExistence type="predicted"/>